<keyword evidence="9" id="KW-1185">Reference proteome</keyword>
<proteinExistence type="inferred from homology"/>
<feature type="region of interest" description="Disordered" evidence="5">
    <location>
        <begin position="188"/>
        <end position="224"/>
    </location>
</feature>
<keyword evidence="2" id="KW-0645">Protease</keyword>
<keyword evidence="6" id="KW-0732">Signal</keyword>
<feature type="domain" description="NlpC/P60" evidence="7">
    <location>
        <begin position="237"/>
        <end position="363"/>
    </location>
</feature>
<protein>
    <submittedName>
        <fullName evidence="8">C40 family peptidase</fullName>
    </submittedName>
</protein>
<dbReference type="PROSITE" id="PS51935">
    <property type="entry name" value="NLPC_P60"/>
    <property type="match status" value="1"/>
</dbReference>
<dbReference type="SUPFAM" id="SSF54001">
    <property type="entry name" value="Cysteine proteinases"/>
    <property type="match status" value="1"/>
</dbReference>
<evidence type="ECO:0000256" key="3">
    <source>
        <dbReference type="ARBA" id="ARBA00022801"/>
    </source>
</evidence>
<comment type="similarity">
    <text evidence="1">Belongs to the peptidase C40 family.</text>
</comment>
<name>A0ABV6TG27_9ACTN</name>
<dbReference type="EMBL" id="JBHMQV010000009">
    <property type="protein sequence ID" value="MFC0844722.1"/>
    <property type="molecule type" value="Genomic_DNA"/>
</dbReference>
<accession>A0ABV6TG27</accession>
<feature type="chain" id="PRO_5045848376" evidence="6">
    <location>
        <begin position="28"/>
        <end position="363"/>
    </location>
</feature>
<sequence length="363" mass="37627">MKGTVAVIGALCLSPLLLAGTAVFAVAAGDIGPTTHFACATGPADATPLDTSAARNVRVKGLDLPSEQIPNARIIVTTGIRLGVPARGQVVALATAMQESRLRNLAYGDRDSLGLFQQRPSQGWGTPAQVRDPAHAATKFYQALLNVSGWQQLTVTQAAQAVQRSGYPDAYAQWETLARTLQQTLAPTAKNTNPPASSPTSAPASATGCAPGKDGTGFGPVPEGAVPKGYTVPAGADPRAKTAITWAMRQLGTLYQWGGTCAAPRGPDPMGRCDCSSLTQQAYRQAGITLTRTTYTQIGEGRPVPLGQLQAGDLVFSRGSATRPEHVGLALGSGLIIEAPRTGKPVRIGKLADFGALAARRVL</sequence>
<dbReference type="InterPro" id="IPR000064">
    <property type="entry name" value="NLP_P60_dom"/>
</dbReference>
<dbReference type="InterPro" id="IPR038765">
    <property type="entry name" value="Papain-like_cys_pep_sf"/>
</dbReference>
<keyword evidence="3" id="KW-0378">Hydrolase</keyword>
<dbReference type="PANTHER" id="PTHR47359:SF3">
    <property type="entry name" value="NLP_P60 DOMAIN-CONTAINING PROTEIN-RELATED"/>
    <property type="match status" value="1"/>
</dbReference>
<evidence type="ECO:0000313" key="8">
    <source>
        <dbReference type="EMBL" id="MFC0844722.1"/>
    </source>
</evidence>
<evidence type="ECO:0000256" key="4">
    <source>
        <dbReference type="ARBA" id="ARBA00022807"/>
    </source>
</evidence>
<dbReference type="PANTHER" id="PTHR47359">
    <property type="entry name" value="PEPTIDOGLYCAN DL-ENDOPEPTIDASE CWLO"/>
    <property type="match status" value="1"/>
</dbReference>
<comment type="caution">
    <text evidence="8">The sequence shown here is derived from an EMBL/GenBank/DDBJ whole genome shotgun (WGS) entry which is preliminary data.</text>
</comment>
<evidence type="ECO:0000256" key="6">
    <source>
        <dbReference type="SAM" id="SignalP"/>
    </source>
</evidence>
<dbReference type="Proteomes" id="UP001589887">
    <property type="component" value="Unassembled WGS sequence"/>
</dbReference>
<evidence type="ECO:0000256" key="5">
    <source>
        <dbReference type="SAM" id="MobiDB-lite"/>
    </source>
</evidence>
<evidence type="ECO:0000256" key="1">
    <source>
        <dbReference type="ARBA" id="ARBA00007074"/>
    </source>
</evidence>
<reference evidence="8 9" key="1">
    <citation type="submission" date="2024-09" db="EMBL/GenBank/DDBJ databases">
        <authorList>
            <person name="Sun Q."/>
            <person name="Mori K."/>
        </authorList>
    </citation>
    <scope>NUCLEOTIDE SEQUENCE [LARGE SCALE GENOMIC DNA]</scope>
    <source>
        <strain evidence="8 9">JCM 4557</strain>
    </source>
</reference>
<keyword evidence="4" id="KW-0788">Thiol protease</keyword>
<dbReference type="Pfam" id="PF00877">
    <property type="entry name" value="NLPC_P60"/>
    <property type="match status" value="1"/>
</dbReference>
<feature type="compositionally biased region" description="Low complexity" evidence="5">
    <location>
        <begin position="194"/>
        <end position="207"/>
    </location>
</feature>
<evidence type="ECO:0000313" key="9">
    <source>
        <dbReference type="Proteomes" id="UP001589887"/>
    </source>
</evidence>
<gene>
    <name evidence="8" type="ORF">ACFH04_13540</name>
</gene>
<evidence type="ECO:0000259" key="7">
    <source>
        <dbReference type="PROSITE" id="PS51935"/>
    </source>
</evidence>
<dbReference type="RefSeq" id="WP_394319158.1">
    <property type="nucleotide sequence ID" value="NZ_JBHMQV010000009.1"/>
</dbReference>
<dbReference type="InterPro" id="IPR051794">
    <property type="entry name" value="PG_Endopeptidase_C40"/>
</dbReference>
<organism evidence="8 9">
    <name type="scientific">Streptomyces noboritoensis</name>
    <dbReference type="NCBI Taxonomy" id="67337"/>
    <lineage>
        <taxon>Bacteria</taxon>
        <taxon>Bacillati</taxon>
        <taxon>Actinomycetota</taxon>
        <taxon>Actinomycetes</taxon>
        <taxon>Kitasatosporales</taxon>
        <taxon>Streptomycetaceae</taxon>
        <taxon>Streptomyces</taxon>
    </lineage>
</organism>
<feature type="signal peptide" evidence="6">
    <location>
        <begin position="1"/>
        <end position="27"/>
    </location>
</feature>
<dbReference type="Gene3D" id="3.90.1720.10">
    <property type="entry name" value="endopeptidase domain like (from Nostoc punctiforme)"/>
    <property type="match status" value="1"/>
</dbReference>
<evidence type="ECO:0000256" key="2">
    <source>
        <dbReference type="ARBA" id="ARBA00022670"/>
    </source>
</evidence>